<dbReference type="Pfam" id="PF13466">
    <property type="entry name" value="STAS_2"/>
    <property type="match status" value="1"/>
</dbReference>
<dbReference type="InterPro" id="IPR058548">
    <property type="entry name" value="MlaB-like_STAS"/>
</dbReference>
<keyword evidence="3" id="KW-1185">Reference proteome</keyword>
<dbReference type="CDD" id="cd07043">
    <property type="entry name" value="STAS_anti-anti-sigma_factors"/>
    <property type="match status" value="1"/>
</dbReference>
<dbReference type="Gene3D" id="3.30.750.24">
    <property type="entry name" value="STAS domain"/>
    <property type="match status" value="1"/>
</dbReference>
<dbReference type="Proteomes" id="UP001519064">
    <property type="component" value="Unassembled WGS sequence"/>
</dbReference>
<protein>
    <submittedName>
        <fullName evidence="2">STAS domain-containing protein</fullName>
    </submittedName>
</protein>
<reference evidence="2 3" key="1">
    <citation type="submission" date="2020-11" db="EMBL/GenBank/DDBJ databases">
        <title>Streptomyces spirodelae sp. nov., isolated from duckweed.</title>
        <authorList>
            <person name="Saimee Y."/>
            <person name="Duangmal K."/>
        </authorList>
    </citation>
    <scope>NUCLEOTIDE SEQUENCE [LARGE SCALE GENOMIC DNA]</scope>
    <source>
        <strain evidence="2 3">S16-07</strain>
    </source>
</reference>
<accession>A0ABS3X7X8</accession>
<comment type="caution">
    <text evidence="2">The sequence shown here is derived from an EMBL/GenBank/DDBJ whole genome shotgun (WGS) entry which is preliminary data.</text>
</comment>
<dbReference type="InterPro" id="IPR036513">
    <property type="entry name" value="STAS_dom_sf"/>
</dbReference>
<dbReference type="SUPFAM" id="SSF52091">
    <property type="entry name" value="SpoIIaa-like"/>
    <property type="match status" value="1"/>
</dbReference>
<evidence type="ECO:0000259" key="1">
    <source>
        <dbReference type="PROSITE" id="PS50801"/>
    </source>
</evidence>
<evidence type="ECO:0000313" key="2">
    <source>
        <dbReference type="EMBL" id="MBO8191477.1"/>
    </source>
</evidence>
<organism evidence="2 3">
    <name type="scientific">Streptomyces oryzae</name>
    <dbReference type="NCBI Taxonomy" id="1434886"/>
    <lineage>
        <taxon>Bacteria</taxon>
        <taxon>Bacillati</taxon>
        <taxon>Actinomycetota</taxon>
        <taxon>Actinomycetes</taxon>
        <taxon>Kitasatosporales</taxon>
        <taxon>Streptomycetaceae</taxon>
        <taxon>Streptomyces</taxon>
    </lineage>
</organism>
<evidence type="ECO:0000313" key="3">
    <source>
        <dbReference type="Proteomes" id="UP001519064"/>
    </source>
</evidence>
<dbReference type="EMBL" id="JADKMA010000023">
    <property type="protein sequence ID" value="MBO8191477.1"/>
    <property type="molecule type" value="Genomic_DNA"/>
</dbReference>
<gene>
    <name evidence="2" type="ORF">ITI46_07200</name>
</gene>
<proteinExistence type="predicted"/>
<dbReference type="InterPro" id="IPR002645">
    <property type="entry name" value="STAS_dom"/>
</dbReference>
<feature type="domain" description="STAS" evidence="1">
    <location>
        <begin position="9"/>
        <end position="95"/>
    </location>
</feature>
<dbReference type="PROSITE" id="PS50801">
    <property type="entry name" value="STAS"/>
    <property type="match status" value="1"/>
</dbReference>
<sequence length="95" mass="10481">MVHGQRAELTLAGDLGAGVLRELEEQLDDPRLRAAREWVVDMSEVTRLDLACAYALLRAAVERPEAVRLVVHGARREVRRTLRQAGIGPGQVSRG</sequence>
<name>A0ABS3X7X8_9ACTN</name>
<dbReference type="RefSeq" id="WP_209238587.1">
    <property type="nucleotide sequence ID" value="NZ_JADKMA010000023.1"/>
</dbReference>